<dbReference type="EMBL" id="JAHYBX010000007">
    <property type="protein sequence ID" value="MCA1857455.1"/>
    <property type="molecule type" value="Genomic_DNA"/>
</dbReference>
<dbReference type="Pfam" id="PF08748">
    <property type="entry name" value="Phage_TAC_4"/>
    <property type="match status" value="1"/>
</dbReference>
<proteinExistence type="predicted"/>
<reference evidence="1 2" key="1">
    <citation type="submission" date="2021-07" db="EMBL/GenBank/DDBJ databases">
        <title>Characterization of Violacein-producing bacteria and related species.</title>
        <authorList>
            <person name="Wilson H.S."/>
            <person name="De Leon M.E."/>
        </authorList>
    </citation>
    <scope>NUCLEOTIDE SEQUENCE [LARGE SCALE GENOMIC DNA]</scope>
    <source>
        <strain evidence="1 2">HSC-2F05</strain>
    </source>
</reference>
<name>A0ABS7YCM9_9BURK</name>
<evidence type="ECO:0000313" key="1">
    <source>
        <dbReference type="EMBL" id="MCA1857455.1"/>
    </source>
</evidence>
<keyword evidence="2" id="KW-1185">Reference proteome</keyword>
<protein>
    <submittedName>
        <fullName evidence="1">Phage tail assembly chaperone</fullName>
    </submittedName>
</protein>
<gene>
    <name evidence="1" type="ORF">LE190_16195</name>
</gene>
<comment type="caution">
    <text evidence="1">The sequence shown here is derived from an EMBL/GenBank/DDBJ whole genome shotgun (WGS) entry which is preliminary data.</text>
</comment>
<dbReference type="RefSeq" id="WP_225239674.1">
    <property type="nucleotide sequence ID" value="NZ_JAHYBX010000007.1"/>
</dbReference>
<dbReference type="InterPro" id="IPR014859">
    <property type="entry name" value="Phage_TAC_4"/>
</dbReference>
<dbReference type="Proteomes" id="UP001198602">
    <property type="component" value="Unassembled WGS sequence"/>
</dbReference>
<evidence type="ECO:0000313" key="2">
    <source>
        <dbReference type="Proteomes" id="UP001198602"/>
    </source>
</evidence>
<sequence>MAKANKIVLGKRPETFSKEVSFPMLDGSTGCIRIDYLYRTRKEHAAFIDSIQAGIEAKAKSESERYKALADAGEDLPMLKQSDVVSYQVEANVDTIMGAVKGWNLDIPFDREAVEQLVDELPAAVAAILTAYREAITEGRLGNSV</sequence>
<accession>A0ABS7YCM9</accession>
<organism evidence="1 2">
    <name type="scientific">Massilia hydrophila</name>
    <dbReference type="NCBI Taxonomy" id="3044279"/>
    <lineage>
        <taxon>Bacteria</taxon>
        <taxon>Pseudomonadati</taxon>
        <taxon>Pseudomonadota</taxon>
        <taxon>Betaproteobacteria</taxon>
        <taxon>Burkholderiales</taxon>
        <taxon>Oxalobacteraceae</taxon>
        <taxon>Telluria group</taxon>
        <taxon>Massilia</taxon>
    </lineage>
</organism>